<organism evidence="1 2">
    <name type="scientific">Daedalea quercina L-15889</name>
    <dbReference type="NCBI Taxonomy" id="1314783"/>
    <lineage>
        <taxon>Eukaryota</taxon>
        <taxon>Fungi</taxon>
        <taxon>Dikarya</taxon>
        <taxon>Basidiomycota</taxon>
        <taxon>Agaricomycotina</taxon>
        <taxon>Agaricomycetes</taxon>
        <taxon>Polyporales</taxon>
        <taxon>Fomitopsis</taxon>
    </lineage>
</organism>
<evidence type="ECO:0000313" key="2">
    <source>
        <dbReference type="Proteomes" id="UP000076727"/>
    </source>
</evidence>
<dbReference type="Proteomes" id="UP000076727">
    <property type="component" value="Unassembled WGS sequence"/>
</dbReference>
<evidence type="ECO:0000313" key="1">
    <source>
        <dbReference type="EMBL" id="KZT67485.1"/>
    </source>
</evidence>
<keyword evidence="2" id="KW-1185">Reference proteome</keyword>
<dbReference type="AlphaFoldDB" id="A0A165NX01"/>
<dbReference type="EMBL" id="KV429076">
    <property type="protein sequence ID" value="KZT67485.1"/>
    <property type="molecule type" value="Genomic_DNA"/>
</dbReference>
<sequence length="101" mass="11444">MVRSFEAPPRELSGGHPTMTLVPNSLSISTRLLCIKGSLYCDDGDLLIMSLFTNFDLATPDLPSEENITRLGEALGTPSMPMWYIDRLLFEWRGEQVKRPW</sequence>
<dbReference type="OrthoDB" id="2804369at2759"/>
<gene>
    <name evidence="1" type="ORF">DAEQUDRAFT_394501</name>
</gene>
<proteinExistence type="predicted"/>
<reference evidence="1 2" key="1">
    <citation type="journal article" date="2016" name="Mol. Biol. Evol.">
        <title>Comparative Genomics of Early-Diverging Mushroom-Forming Fungi Provides Insights into the Origins of Lignocellulose Decay Capabilities.</title>
        <authorList>
            <person name="Nagy L.G."/>
            <person name="Riley R."/>
            <person name="Tritt A."/>
            <person name="Adam C."/>
            <person name="Daum C."/>
            <person name="Floudas D."/>
            <person name="Sun H."/>
            <person name="Yadav J.S."/>
            <person name="Pangilinan J."/>
            <person name="Larsson K.H."/>
            <person name="Matsuura K."/>
            <person name="Barry K."/>
            <person name="Labutti K."/>
            <person name="Kuo R."/>
            <person name="Ohm R.A."/>
            <person name="Bhattacharya S.S."/>
            <person name="Shirouzu T."/>
            <person name="Yoshinaga Y."/>
            <person name="Martin F.M."/>
            <person name="Grigoriev I.V."/>
            <person name="Hibbett D.S."/>
        </authorList>
    </citation>
    <scope>NUCLEOTIDE SEQUENCE [LARGE SCALE GENOMIC DNA]</scope>
    <source>
        <strain evidence="1 2">L-15889</strain>
    </source>
</reference>
<name>A0A165NX01_9APHY</name>
<accession>A0A165NX01</accession>
<protein>
    <submittedName>
        <fullName evidence="1">Uncharacterized protein</fullName>
    </submittedName>
</protein>